<dbReference type="RefSeq" id="XP_026675806.1">
    <property type="nucleotide sequence ID" value="XM_026820005.1"/>
</dbReference>
<evidence type="ECO:0000313" key="3">
    <source>
        <dbReference type="RefSeq" id="XP_026675806.1"/>
    </source>
</evidence>
<protein>
    <submittedName>
        <fullName evidence="3">Uncharacterized protein LOC113465471</fullName>
    </submittedName>
</protein>
<organism evidence="2 3">
    <name type="scientific">Diaphorina citri</name>
    <name type="common">Asian citrus psyllid</name>
    <dbReference type="NCBI Taxonomy" id="121845"/>
    <lineage>
        <taxon>Eukaryota</taxon>
        <taxon>Metazoa</taxon>
        <taxon>Ecdysozoa</taxon>
        <taxon>Arthropoda</taxon>
        <taxon>Hexapoda</taxon>
        <taxon>Insecta</taxon>
        <taxon>Pterygota</taxon>
        <taxon>Neoptera</taxon>
        <taxon>Paraneoptera</taxon>
        <taxon>Hemiptera</taxon>
        <taxon>Sternorrhyncha</taxon>
        <taxon>Psylloidea</taxon>
        <taxon>Psyllidae</taxon>
        <taxon>Diaphorininae</taxon>
        <taxon>Diaphorina</taxon>
    </lineage>
</organism>
<dbReference type="PaxDb" id="121845-A0A3Q0IHX4"/>
<reference evidence="3" key="1">
    <citation type="submission" date="2025-08" db="UniProtKB">
        <authorList>
            <consortium name="RefSeq"/>
        </authorList>
    </citation>
    <scope>IDENTIFICATION</scope>
</reference>
<dbReference type="AlphaFoldDB" id="A0A3Q0IHX4"/>
<evidence type="ECO:0000256" key="1">
    <source>
        <dbReference type="SAM" id="Phobius"/>
    </source>
</evidence>
<dbReference type="Proteomes" id="UP000079169">
    <property type="component" value="Unplaced"/>
</dbReference>
<proteinExistence type="predicted"/>
<feature type="transmembrane region" description="Helical" evidence="1">
    <location>
        <begin position="70"/>
        <end position="90"/>
    </location>
</feature>
<keyword evidence="1" id="KW-0812">Transmembrane</keyword>
<keyword evidence="1" id="KW-0472">Membrane</keyword>
<dbReference type="KEGG" id="dci:113465471"/>
<keyword evidence="1" id="KW-1133">Transmembrane helix</keyword>
<accession>A0A3Q0IHX4</accession>
<dbReference type="GeneID" id="113465471"/>
<gene>
    <name evidence="3" type="primary">LOC113465471</name>
</gene>
<feature type="transmembrane region" description="Helical" evidence="1">
    <location>
        <begin position="97"/>
        <end position="118"/>
    </location>
</feature>
<keyword evidence="2" id="KW-1185">Reference proteome</keyword>
<feature type="transmembrane region" description="Helical" evidence="1">
    <location>
        <begin position="124"/>
        <end position="144"/>
    </location>
</feature>
<name>A0A3Q0IHX4_DIACI</name>
<evidence type="ECO:0000313" key="2">
    <source>
        <dbReference type="Proteomes" id="UP000079169"/>
    </source>
</evidence>
<sequence length="159" mass="18391">MCITFCLVYHSDGPRTALVYEHARLKTSIASFLFSLLLISVLTFLIYSFTQKPLWSVYPVQNAILVHFQIYLMMGLLMSTLTIFLSTLFFRFFVGVLIAATTITVLSPILSLLFLVHLFFKLHIFYILASKITCEVTILFIFFYQGYERDINDEIEENG</sequence>
<feature type="transmembrane region" description="Helical" evidence="1">
    <location>
        <begin position="29"/>
        <end position="50"/>
    </location>
</feature>